<dbReference type="Pfam" id="PF10229">
    <property type="entry name" value="MMADHC"/>
    <property type="match status" value="1"/>
</dbReference>
<name>A0A0X3P210_SCHSO</name>
<dbReference type="InterPro" id="IPR019362">
    <property type="entry name" value="MMADHC"/>
</dbReference>
<dbReference type="AlphaFoldDB" id="A0A0X3P210"/>
<reference evidence="1" key="1">
    <citation type="submission" date="2016-01" db="EMBL/GenBank/DDBJ databases">
        <title>Reference transcriptome for the parasite Schistocephalus solidus: insights into the molecular evolution of parasitism.</title>
        <authorList>
            <person name="Hebert F.O."/>
            <person name="Grambauer S."/>
            <person name="Barber I."/>
            <person name="Landry C.R."/>
            <person name="Aubin-Horth N."/>
        </authorList>
    </citation>
    <scope>NUCLEOTIDE SEQUENCE</scope>
</reference>
<protein>
    <submittedName>
        <fullName evidence="1">Methylmalonic aciduria and homocystinuria type D homolog</fullName>
    </submittedName>
</protein>
<evidence type="ECO:0000313" key="1">
    <source>
        <dbReference type="EMBL" id="JAP45929.1"/>
    </source>
</evidence>
<dbReference type="PANTHER" id="PTHR13192">
    <property type="entry name" value="MY011 PROTEIN"/>
    <property type="match status" value="1"/>
</dbReference>
<organism evidence="1">
    <name type="scientific">Schistocephalus solidus</name>
    <name type="common">Tapeworm</name>
    <dbReference type="NCBI Taxonomy" id="70667"/>
    <lineage>
        <taxon>Eukaryota</taxon>
        <taxon>Metazoa</taxon>
        <taxon>Spiralia</taxon>
        <taxon>Lophotrochozoa</taxon>
        <taxon>Platyhelminthes</taxon>
        <taxon>Cestoda</taxon>
        <taxon>Eucestoda</taxon>
        <taxon>Diphyllobothriidea</taxon>
        <taxon>Diphyllobothriidae</taxon>
        <taxon>Schistocephalus</taxon>
    </lineage>
</organism>
<sequence length="280" mass="31067">MNVRSRVVFSSSATFCKYFKVRICQHSTTQPEMTNSFVIVSRARSHAGNWPNKILGPIDSVNPKFPLPGAVAVYFASNEFKVPLTPAAVTIPKVAYERYASIMSEVQGMLENEVIPIAPVIPSLKTDLMEFRVHACPIILKRDLNPFFSGRDFSRTNLTVITVSRRTQPDASELLDRENFVDYFLEAAINICGSLKEMGYWADFIDPCTGEPFVGFHNSVGVSEDSKHNQPLPNLSLSIDAVGCCQVLRYPLASGGNDFFVGTVFTDAPKDHAILRHLES</sequence>
<dbReference type="EMBL" id="GEEE01017296">
    <property type="protein sequence ID" value="JAP45929.1"/>
    <property type="molecule type" value="Transcribed_RNA"/>
</dbReference>
<dbReference type="PANTHER" id="PTHR13192:SF3">
    <property type="entry name" value="COBALAMIN TRAFFICKING PROTEIN CBLD"/>
    <property type="match status" value="1"/>
</dbReference>
<dbReference type="GO" id="GO:0009235">
    <property type="term" value="P:cobalamin metabolic process"/>
    <property type="evidence" value="ECO:0007669"/>
    <property type="project" value="InterPro"/>
</dbReference>
<accession>A0A0X3P210</accession>
<proteinExistence type="predicted"/>
<gene>
    <name evidence="1" type="primary">MMAD</name>
    <name evidence="1" type="ORF">TR143491</name>
</gene>